<dbReference type="CDD" id="cd03143">
    <property type="entry name" value="A4_beta-galactosidase_middle_domain"/>
    <property type="match status" value="1"/>
</dbReference>
<dbReference type="GO" id="GO:0016787">
    <property type="term" value="F:hydrolase activity"/>
    <property type="evidence" value="ECO:0007669"/>
    <property type="project" value="UniProtKB-KW"/>
</dbReference>
<feature type="region of interest" description="Disordered" evidence="1">
    <location>
        <begin position="16"/>
        <end position="55"/>
    </location>
</feature>
<name>A0AA38R6A9_9PEZI</name>
<feature type="compositionally biased region" description="Basic and acidic residues" evidence="1">
    <location>
        <begin position="19"/>
        <end position="40"/>
    </location>
</feature>
<gene>
    <name evidence="2" type="ORF">NKR23_g9697</name>
</gene>
<comment type="caution">
    <text evidence="2">The sequence shown here is derived from an EMBL/GenBank/DDBJ whole genome shotgun (WGS) entry which is preliminary data.</text>
</comment>
<evidence type="ECO:0000256" key="1">
    <source>
        <dbReference type="SAM" id="MobiDB-lite"/>
    </source>
</evidence>
<evidence type="ECO:0000313" key="2">
    <source>
        <dbReference type="EMBL" id="KAJ9136583.1"/>
    </source>
</evidence>
<sequence>MDYLARVKMAALSLGSRISSDDTRPHSMPREDTSNGDDRPANPLTYPKSAGPFDPDLFRNPTSEYRGCPFSAWNTRLERNLLKRQIDHLAEMGMGGFHMHVRTGLDTEYLGNEFMDAVRDCVDYAESKGMLACLYDDDRWPSGSAGGKVTKQFPEYKGQHILFTKRPYGTAGPVGGCSPSTARACRSENGHLLAMYAVTLDEDGCLKEYRRLKPPVLPQKGAAVWIAYLESNPPSPWFNDQTYVDTLSKEAMAHFIETTHEVYKDKIGDKFGTTVPCIFTDEPQFATKTQLSNPRATEDVFLPWTSDLAESFRREYGAGADLIEKLPELIWDLPNGKPSLTRYRFHDHVCERFVSAFMDQLAAWCKANSIFLDGHMMEEPTLRSQTTALGEAMRCYRSQDLPGIDLLNDGFEYNTAKQASSVARQNGVRGCMSEIYGCTHWYFTFEGHKGCGDWQAALGITFRVHHLAWLSMAGEAKRDYPASISYQSPWYKEYSYIEDHFARVGVAMTRGRAVTRVAVIHPIESFWLSFGPNGAGDEMQRRDQDFADLTSWLLHGLLDFDFISESLLPDQFGGVSGKKLRVGKCRYEVVILPNLLTIRSTTVKILSRFMELGGSVIVAGSAPKLVDAQEAPTYALENLNASSTRIPWNKIDVLASLETYRDLKIVKDDPRPLPDPPSPVPTETLLYQMRQDGEDRFVFICNTDRDNSYRTFIDLKGSYTPFVLDTFTGTEDQVVSAMTSSGRTTFYYMFEGCGSLLLRLQPLASSSDDLPASLPQISEDRARQTGHVELVGVDLSEPNVLMLDYATYKVDDGPWSETKEILQVDNAIRDILKMPRKGSAWRQPWTVTGPERQPRAKVTLAFDFHSDADISEPTQLALEDVDAVVISVNGTQISGQNDEASWWVDEAIRTVPVAEDTIRKGPNCITLEVAFGILTNLERIYLLGSFDVRFRDNTPFLCAAVTPVPTWGDITTQGLPFYVGNVTYKCKFILESPAQAALSVPQFSSPVLRVDVVQADGKGEKRGNIATQPRTLNLGRLGACEHDIAITAFGNRFNAFGHVHLPDGVAGSCWPDIWRSRDWGEWAWTDGYNLKPIGILECPTILTEVTSEVDSGWVLVGHGESHDVSLR</sequence>
<dbReference type="InterPro" id="IPR053161">
    <property type="entry name" value="Ulvan_degrading_GH"/>
</dbReference>
<reference evidence="2" key="1">
    <citation type="submission" date="2022-07" db="EMBL/GenBank/DDBJ databases">
        <title>Fungi with potential for degradation of polypropylene.</title>
        <authorList>
            <person name="Gostincar C."/>
        </authorList>
    </citation>
    <scope>NUCLEOTIDE SEQUENCE</scope>
    <source>
        <strain evidence="2">EXF-13308</strain>
    </source>
</reference>
<keyword evidence="3" id="KW-1185">Reference proteome</keyword>
<dbReference type="AlphaFoldDB" id="A0AA38R6A9"/>
<accession>A0AA38R6A9</accession>
<dbReference type="InterPro" id="IPR029062">
    <property type="entry name" value="Class_I_gatase-like"/>
</dbReference>
<dbReference type="Gene3D" id="3.40.50.880">
    <property type="match status" value="1"/>
</dbReference>
<dbReference type="Proteomes" id="UP001174694">
    <property type="component" value="Unassembled WGS sequence"/>
</dbReference>
<keyword evidence="2" id="KW-0378">Hydrolase</keyword>
<evidence type="ECO:0000313" key="3">
    <source>
        <dbReference type="Proteomes" id="UP001174694"/>
    </source>
</evidence>
<dbReference type="PANTHER" id="PTHR36848">
    <property type="entry name" value="DNA-BINDING PROTEIN (PUTATIVE SECRETED PROTEIN)-RELATED"/>
    <property type="match status" value="1"/>
</dbReference>
<protein>
    <submittedName>
        <fullName evidence="2">Glycoside hydrolase family 2</fullName>
    </submittedName>
</protein>
<dbReference type="EMBL" id="JANBVO010000039">
    <property type="protein sequence ID" value="KAJ9136583.1"/>
    <property type="molecule type" value="Genomic_DNA"/>
</dbReference>
<dbReference type="PANTHER" id="PTHR36848:SF2">
    <property type="entry name" value="SECRETED PROTEIN"/>
    <property type="match status" value="1"/>
</dbReference>
<organism evidence="2 3">
    <name type="scientific">Pleurostoma richardsiae</name>
    <dbReference type="NCBI Taxonomy" id="41990"/>
    <lineage>
        <taxon>Eukaryota</taxon>
        <taxon>Fungi</taxon>
        <taxon>Dikarya</taxon>
        <taxon>Ascomycota</taxon>
        <taxon>Pezizomycotina</taxon>
        <taxon>Sordariomycetes</taxon>
        <taxon>Sordariomycetidae</taxon>
        <taxon>Calosphaeriales</taxon>
        <taxon>Pleurostomataceae</taxon>
        <taxon>Pleurostoma</taxon>
    </lineage>
</organism>
<proteinExistence type="predicted"/>